<name>A0A0A9BDD5_ARUDO</name>
<sequence length="29" mass="3065">MVVGLSHHHHYLTCGSLTHPIPSTASPLA</sequence>
<reference evidence="1" key="2">
    <citation type="journal article" date="2015" name="Data Brief">
        <title>Shoot transcriptome of the giant reed, Arundo donax.</title>
        <authorList>
            <person name="Barrero R.A."/>
            <person name="Guerrero F.D."/>
            <person name="Moolhuijzen P."/>
            <person name="Goolsby J.A."/>
            <person name="Tidwell J."/>
            <person name="Bellgard S.E."/>
            <person name="Bellgard M.I."/>
        </authorList>
    </citation>
    <scope>NUCLEOTIDE SEQUENCE</scope>
    <source>
        <tissue evidence="1">Shoot tissue taken approximately 20 cm above the soil surface</tissue>
    </source>
</reference>
<dbReference type="AlphaFoldDB" id="A0A0A9BDD5"/>
<accession>A0A0A9BDD5</accession>
<reference evidence="1" key="1">
    <citation type="submission" date="2014-09" db="EMBL/GenBank/DDBJ databases">
        <authorList>
            <person name="Magalhaes I.L.F."/>
            <person name="Oliveira U."/>
            <person name="Santos F.R."/>
            <person name="Vidigal T.H.D.A."/>
            <person name="Brescovit A.D."/>
            <person name="Santos A.J."/>
        </authorList>
    </citation>
    <scope>NUCLEOTIDE SEQUENCE</scope>
    <source>
        <tissue evidence="1">Shoot tissue taken approximately 20 cm above the soil surface</tissue>
    </source>
</reference>
<proteinExistence type="predicted"/>
<protein>
    <submittedName>
        <fullName evidence="1">Uncharacterized protein</fullName>
    </submittedName>
</protein>
<evidence type="ECO:0000313" key="1">
    <source>
        <dbReference type="EMBL" id="JAD57322.1"/>
    </source>
</evidence>
<organism evidence="1">
    <name type="scientific">Arundo donax</name>
    <name type="common">Giant reed</name>
    <name type="synonym">Donax arundinaceus</name>
    <dbReference type="NCBI Taxonomy" id="35708"/>
    <lineage>
        <taxon>Eukaryota</taxon>
        <taxon>Viridiplantae</taxon>
        <taxon>Streptophyta</taxon>
        <taxon>Embryophyta</taxon>
        <taxon>Tracheophyta</taxon>
        <taxon>Spermatophyta</taxon>
        <taxon>Magnoliopsida</taxon>
        <taxon>Liliopsida</taxon>
        <taxon>Poales</taxon>
        <taxon>Poaceae</taxon>
        <taxon>PACMAD clade</taxon>
        <taxon>Arundinoideae</taxon>
        <taxon>Arundineae</taxon>
        <taxon>Arundo</taxon>
    </lineage>
</organism>
<dbReference type="EMBL" id="GBRH01240573">
    <property type="protein sequence ID" value="JAD57322.1"/>
    <property type="molecule type" value="Transcribed_RNA"/>
</dbReference>